<accession>A0A7C5TJT6</accession>
<gene>
    <name evidence="3" type="ORF">ENL47_02755</name>
    <name evidence="2" type="ORF">ENM84_00140</name>
</gene>
<reference evidence="2" key="1">
    <citation type="journal article" date="2020" name="mSystems">
        <title>Genome- and Community-Level Interaction Insights into Carbon Utilization and Element Cycling Functions of Hydrothermarchaeota in Hydrothermal Sediment.</title>
        <authorList>
            <person name="Zhou Z."/>
            <person name="Liu Y."/>
            <person name="Xu W."/>
            <person name="Pan J."/>
            <person name="Luo Z.H."/>
            <person name="Li M."/>
        </authorList>
    </citation>
    <scope>NUCLEOTIDE SEQUENCE [LARGE SCALE GENOMIC DNA]</scope>
    <source>
        <strain evidence="3">SpSt-1</strain>
        <strain evidence="2">SpSt-1121</strain>
    </source>
</reference>
<protein>
    <submittedName>
        <fullName evidence="2">Nucleotidyltransferase domain-containing protein</fullName>
    </submittedName>
</protein>
<dbReference type="InterPro" id="IPR043519">
    <property type="entry name" value="NT_sf"/>
</dbReference>
<dbReference type="Pfam" id="PF01909">
    <property type="entry name" value="NTP_transf_2"/>
    <property type="match status" value="1"/>
</dbReference>
<dbReference type="PANTHER" id="PTHR43449">
    <property type="entry name" value="NUCLEOTIDYLTRANSFERASE"/>
    <property type="match status" value="1"/>
</dbReference>
<dbReference type="AlphaFoldDB" id="A0A7C5TJT6"/>
<dbReference type="Gene3D" id="3.30.460.10">
    <property type="entry name" value="Beta Polymerase, domain 2"/>
    <property type="match status" value="1"/>
</dbReference>
<evidence type="ECO:0000313" key="3">
    <source>
        <dbReference type="EMBL" id="HHR95750.1"/>
    </source>
</evidence>
<name>A0A7C5TJT6_9CREN</name>
<sequence>MQIHNDLKTRFYIVMMERVMEMDKEFKVFIDNLCRSGLGKEVYLVGSRARGDNKPYSDYDIVVVIDNNQDHIDVAEKIQLLKKSKLPIDVIVIKENDVEDSIYNEMMKYRKSLCKHHSAIQR</sequence>
<evidence type="ECO:0000313" key="2">
    <source>
        <dbReference type="EMBL" id="HHP81050.1"/>
    </source>
</evidence>
<dbReference type="SUPFAM" id="SSF81301">
    <property type="entry name" value="Nucleotidyltransferase"/>
    <property type="match status" value="1"/>
</dbReference>
<dbReference type="EMBL" id="DRUB01000049">
    <property type="protein sequence ID" value="HHR95750.1"/>
    <property type="molecule type" value="Genomic_DNA"/>
</dbReference>
<dbReference type="InterPro" id="IPR002934">
    <property type="entry name" value="Polymerase_NTP_transf_dom"/>
</dbReference>
<evidence type="ECO:0000259" key="1">
    <source>
        <dbReference type="Pfam" id="PF01909"/>
    </source>
</evidence>
<comment type="caution">
    <text evidence="2">The sequence shown here is derived from an EMBL/GenBank/DDBJ whole genome shotgun (WGS) entry which is preliminary data.</text>
</comment>
<keyword evidence="2" id="KW-0808">Transferase</keyword>
<dbReference type="GO" id="GO:0016779">
    <property type="term" value="F:nucleotidyltransferase activity"/>
    <property type="evidence" value="ECO:0007669"/>
    <property type="project" value="InterPro"/>
</dbReference>
<dbReference type="PANTHER" id="PTHR43449:SF3">
    <property type="entry name" value="POLYMERASE NUCLEOTIDYL TRANSFERASE DOMAIN-CONTAINING PROTEIN"/>
    <property type="match status" value="1"/>
</dbReference>
<dbReference type="EMBL" id="DRZI01000006">
    <property type="protein sequence ID" value="HHP81050.1"/>
    <property type="molecule type" value="Genomic_DNA"/>
</dbReference>
<organism evidence="2">
    <name type="scientific">Ignisphaera aggregans</name>
    <dbReference type="NCBI Taxonomy" id="334771"/>
    <lineage>
        <taxon>Archaea</taxon>
        <taxon>Thermoproteota</taxon>
        <taxon>Thermoprotei</taxon>
        <taxon>Desulfurococcales</taxon>
        <taxon>Desulfurococcaceae</taxon>
        <taxon>Ignisphaera</taxon>
    </lineage>
</organism>
<proteinExistence type="predicted"/>
<feature type="domain" description="Polymerase nucleotidyl transferase" evidence="1">
    <location>
        <begin position="29"/>
        <end position="110"/>
    </location>
</feature>
<dbReference type="CDD" id="cd05403">
    <property type="entry name" value="NT_KNTase_like"/>
    <property type="match status" value="1"/>
</dbReference>